<name>A0A3L6F350_MAIZE</name>
<dbReference type="ExpressionAtlas" id="A0A3L6F350">
    <property type="expression patterns" value="baseline and differential"/>
</dbReference>
<feature type="transmembrane region" description="Helical" evidence="6">
    <location>
        <begin position="361"/>
        <end position="384"/>
    </location>
</feature>
<evidence type="ECO:0000313" key="10">
    <source>
        <dbReference type="Proteomes" id="UP000251960"/>
    </source>
</evidence>
<dbReference type="AlphaFoldDB" id="A0A3L6F350"/>
<dbReference type="GO" id="GO:0005385">
    <property type="term" value="F:zinc ion transmembrane transporter activity"/>
    <property type="evidence" value="ECO:0007669"/>
    <property type="project" value="InterPro"/>
</dbReference>
<comment type="caution">
    <text evidence="9">The sequence shown here is derived from an EMBL/GenBank/DDBJ whole genome shotgun (WGS) entry which is preliminary data.</text>
</comment>
<gene>
    <name evidence="9" type="ORF">Zm00014a_025995</name>
</gene>
<organism evidence="9">
    <name type="scientific">Zea mays</name>
    <name type="common">Maize</name>
    <dbReference type="NCBI Taxonomy" id="4577"/>
    <lineage>
        <taxon>Eukaryota</taxon>
        <taxon>Viridiplantae</taxon>
        <taxon>Streptophyta</taxon>
        <taxon>Embryophyta</taxon>
        <taxon>Tracheophyta</taxon>
        <taxon>Spermatophyta</taxon>
        <taxon>Magnoliopsida</taxon>
        <taxon>Liliopsida</taxon>
        <taxon>Poales</taxon>
        <taxon>Poaceae</taxon>
        <taxon>PACMAD clade</taxon>
        <taxon>Panicoideae</taxon>
        <taxon>Andropogonodae</taxon>
        <taxon>Andropogoneae</taxon>
        <taxon>Tripsacinae</taxon>
        <taxon>Zea</taxon>
    </lineage>
</organism>
<dbReference type="EMBL" id="NCVQ01000005">
    <property type="protein sequence ID" value="PWZ27283.1"/>
    <property type="molecule type" value="Genomic_DNA"/>
</dbReference>
<dbReference type="Pfam" id="PF01545">
    <property type="entry name" value="Cation_efflux"/>
    <property type="match status" value="1"/>
</dbReference>
<dbReference type="InterPro" id="IPR027469">
    <property type="entry name" value="Cation_efflux_TMD_sf"/>
</dbReference>
<evidence type="ECO:0000256" key="6">
    <source>
        <dbReference type="SAM" id="Phobius"/>
    </source>
</evidence>
<feature type="domain" description="Cation efflux protein transmembrane" evidence="7">
    <location>
        <begin position="82"/>
        <end position="141"/>
    </location>
</feature>
<dbReference type="EMBL" id="NCVQ01000005">
    <property type="protein sequence ID" value="PWZ27284.1"/>
    <property type="molecule type" value="Genomic_DNA"/>
</dbReference>
<dbReference type="PANTHER" id="PTHR45755:SF3">
    <property type="entry name" value="METAL TOLERANCE PROTEIN C2"/>
    <property type="match status" value="1"/>
</dbReference>
<feature type="transmembrane region" description="Helical" evidence="6">
    <location>
        <begin position="405"/>
        <end position="425"/>
    </location>
</feature>
<reference evidence="9 10" key="1">
    <citation type="journal article" date="2018" name="Nat. Genet.">
        <title>Extensive intraspecific gene order and gene structural variations between Mo17 and other maize genomes.</title>
        <authorList>
            <person name="Sun S."/>
            <person name="Zhou Y."/>
            <person name="Chen J."/>
            <person name="Shi J."/>
            <person name="Zhao H."/>
            <person name="Zhao H."/>
            <person name="Song W."/>
            <person name="Zhang M."/>
            <person name="Cui Y."/>
            <person name="Dong X."/>
            <person name="Liu H."/>
            <person name="Ma X."/>
            <person name="Jiao Y."/>
            <person name="Wang B."/>
            <person name="Wei X."/>
            <person name="Stein J.C."/>
            <person name="Glaubitz J.C."/>
            <person name="Lu F."/>
            <person name="Yu G."/>
            <person name="Liang C."/>
            <person name="Fengler K."/>
            <person name="Li B."/>
            <person name="Rafalski A."/>
            <person name="Schnable P.S."/>
            <person name="Ware D.H."/>
            <person name="Buckler E.S."/>
            <person name="Lai J."/>
        </authorList>
    </citation>
    <scope>NUCLEOTIDE SEQUENCE [LARGE SCALE GENOMIC DNA]</scope>
    <source>
        <strain evidence="10">cv. Missouri 17</strain>
        <tissue evidence="9">Seedling</tissue>
    </source>
</reference>
<keyword evidence="3 6" id="KW-0812">Transmembrane</keyword>
<keyword evidence="4 6" id="KW-1133">Transmembrane helix</keyword>
<feature type="transmembrane region" description="Helical" evidence="6">
    <location>
        <begin position="150"/>
        <end position="171"/>
    </location>
</feature>
<dbReference type="SUPFAM" id="SSF161111">
    <property type="entry name" value="Cation efflux protein transmembrane domain-like"/>
    <property type="match status" value="1"/>
</dbReference>
<keyword evidence="2" id="KW-0813">Transport</keyword>
<dbReference type="PANTHER" id="PTHR45755">
    <property type="match status" value="1"/>
</dbReference>
<accession>A0A3L6F350</accession>
<dbReference type="InterPro" id="IPR058533">
    <property type="entry name" value="Cation_efflux_TM"/>
</dbReference>
<feature type="transmembrane region" description="Helical" evidence="6">
    <location>
        <begin position="80"/>
        <end position="104"/>
    </location>
</feature>
<feature type="transmembrane region" description="Helical" evidence="6">
    <location>
        <begin position="239"/>
        <end position="258"/>
    </location>
</feature>
<protein>
    <submittedName>
        <fullName evidence="8">Metal tolerance protein C2</fullName>
    </submittedName>
</protein>
<keyword evidence="5 6" id="KW-0472">Membrane</keyword>
<evidence type="ECO:0000313" key="9">
    <source>
        <dbReference type="EMBL" id="PWZ27284.1"/>
    </source>
</evidence>
<dbReference type="GO" id="GO:0006882">
    <property type="term" value="P:intracellular zinc ion homeostasis"/>
    <property type="evidence" value="ECO:0007669"/>
    <property type="project" value="InterPro"/>
</dbReference>
<feature type="transmembrane region" description="Helical" evidence="6">
    <location>
        <begin position="270"/>
        <end position="289"/>
    </location>
</feature>
<comment type="subcellular location">
    <subcellularLocation>
        <location evidence="1">Membrane</location>
        <topology evidence="1">Multi-pass membrane protein</topology>
    </subcellularLocation>
</comment>
<evidence type="ECO:0000256" key="4">
    <source>
        <dbReference type="ARBA" id="ARBA00022989"/>
    </source>
</evidence>
<dbReference type="InterPro" id="IPR045316">
    <property type="entry name" value="Msc2-like"/>
</dbReference>
<accession>A0A3L6F1W4</accession>
<dbReference type="Gene3D" id="1.20.1510.10">
    <property type="entry name" value="Cation efflux protein transmembrane domain"/>
    <property type="match status" value="1"/>
</dbReference>
<evidence type="ECO:0000313" key="8">
    <source>
        <dbReference type="EMBL" id="PWZ27283.1"/>
    </source>
</evidence>
<dbReference type="GO" id="GO:0005774">
    <property type="term" value="C:vacuolar membrane"/>
    <property type="evidence" value="ECO:0007669"/>
    <property type="project" value="UniProtKB-SubCell"/>
</dbReference>
<proteinExistence type="predicted"/>
<evidence type="ECO:0000256" key="1">
    <source>
        <dbReference type="ARBA" id="ARBA00004141"/>
    </source>
</evidence>
<evidence type="ECO:0000256" key="3">
    <source>
        <dbReference type="ARBA" id="ARBA00022692"/>
    </source>
</evidence>
<evidence type="ECO:0000259" key="7">
    <source>
        <dbReference type="Pfam" id="PF01545"/>
    </source>
</evidence>
<evidence type="ECO:0000256" key="5">
    <source>
        <dbReference type="ARBA" id="ARBA00023136"/>
    </source>
</evidence>
<sequence>MDTPTAKAAWNANYGVVGSGDRRLAFSRQLSSNATTPRLARSDSSISMPAPLPLPPVYEGPKPSRKLLRLATASRPMRRLALLLALNVAYSATEFAIGLFTGRVGLVSDAFHLTFGCGLLTFSLFAMAASRTKPDNLYTYGPVSSFPPAFQALFLFVCALIHTHLLLSAFFQVQAIGGSGCLYKCCKLPKPSILWIRVHTFVQSSPRLIMYKPIFQVYVKHLFDDRAEIHPWFTSLLGYHVQLFLLFLSFSLAVEALHAFMQDESEHKHYLIVSAVTNLLVNLLGVWFFRNYARVNIGTGSNLYPVASGANGDLYLFPCKGCKLNRIMIGSLQECRGYELPLGLFACVGRFNTECRLDTSFLVSFIGVKSIFFTIFTFPVLPIYHGDLWPSVYSFCATTRRIENAEVLCLGIVSVAVFMLVLPLFKATGNILLQIAPSNVPPSAFTKCSRQIAACEDVSEVWQGRFWELVPGQAVGSLSIRVKSGADDRAVLEYTHGLYQDLGIQDLTVQTDEFVGPVS</sequence>
<dbReference type="Proteomes" id="UP000251960">
    <property type="component" value="Chromosome 4"/>
</dbReference>
<evidence type="ECO:0000256" key="2">
    <source>
        <dbReference type="ARBA" id="ARBA00022448"/>
    </source>
</evidence>